<sequence>MELVFTILSLIVVLAETTKIETSLGVLEGNRIGTFHSFKKIPFARAPIGKLRFQKPESPEKWEGILNAKEYGPACMSNSSETTSPQKWVDEDCLHVNIFTSDKCLESKDCAVVFYLHGGEILYDSAVMFNDSILIDTFASRDVVLVIPAFRLGIFSHFTVQNQSIAPNNLGLFDIVRGLEFVKSEIRNFGGDNQKVTIFGHSYGGHIVSTLQFSKRINTDLSLFQKTVSMSTVVYFRTLEENIENTKRFAGEANCLVPPDMKMKMTEDEQDNFMMECLQKVDGMELLRIQRKLEDEKFPLYEGLIIREPLIQEESIRELLESSKNVPTLLGCTSLELDVYMAYHDVVKTMGYENQKECDEKFRKDKELKRYDFENHADETLAILAQTKLKVDTLLSKNIPTYLYEYSYPKHAVHTEDLSYLFGVHSFEKDENEAHLANVYQEMFTNFVKTGEPGLGFEKTNKENSSYFNVFWNETTGEKPRMKNNFKAKIVKYWLGEMMEFDRNVTEAKRLKKASKVPTMRFYSEISSDEQIPYMFISIFLISLIFITGCLFGKYCYNGERDRNLYIRLDGNDHDWHSVKNF</sequence>
<evidence type="ECO:0000256" key="1">
    <source>
        <dbReference type="SAM" id="Phobius"/>
    </source>
</evidence>
<keyword evidence="1" id="KW-0812">Transmembrane</keyword>
<dbReference type="PANTHER" id="PTHR45580:SF8">
    <property type="entry name" value="CARBOXYLESTERASE TYPE B DOMAIN-CONTAINING PROTEIN"/>
    <property type="match status" value="1"/>
</dbReference>
<dbReference type="InterPro" id="IPR002018">
    <property type="entry name" value="CarbesteraseB"/>
</dbReference>
<dbReference type="Pfam" id="PF00135">
    <property type="entry name" value="COesterase"/>
    <property type="match status" value="1"/>
</dbReference>
<keyword evidence="1" id="KW-0472">Membrane</keyword>
<keyword evidence="4" id="KW-1185">Reference proteome</keyword>
<dbReference type="Gene3D" id="3.40.50.1820">
    <property type="entry name" value="alpha/beta hydrolase"/>
    <property type="match status" value="1"/>
</dbReference>
<evidence type="ECO:0000256" key="2">
    <source>
        <dbReference type="SAM" id="SignalP"/>
    </source>
</evidence>
<proteinExistence type="predicted"/>
<dbReference type="STRING" id="1561998.A0A1I7V045"/>
<dbReference type="WBParaSite" id="Csp11.Scaffold630.g21070.t1">
    <property type="protein sequence ID" value="Csp11.Scaffold630.g21070.t1"/>
    <property type="gene ID" value="Csp11.Scaffold630.g21070"/>
</dbReference>
<keyword evidence="2" id="KW-0732">Signal</keyword>
<name>A0A1I7V045_9PELO</name>
<feature type="signal peptide" evidence="2">
    <location>
        <begin position="1"/>
        <end position="17"/>
    </location>
</feature>
<evidence type="ECO:0000313" key="5">
    <source>
        <dbReference type="WBParaSite" id="Csp11.Scaffold630.g21070.t1"/>
    </source>
</evidence>
<reference evidence="5" key="1">
    <citation type="submission" date="2016-11" db="UniProtKB">
        <authorList>
            <consortium name="WormBaseParasite"/>
        </authorList>
    </citation>
    <scope>IDENTIFICATION</scope>
</reference>
<dbReference type="eggNOG" id="KOG1516">
    <property type="taxonomic scope" value="Eukaryota"/>
</dbReference>
<organism evidence="4 5">
    <name type="scientific">Caenorhabditis tropicalis</name>
    <dbReference type="NCBI Taxonomy" id="1561998"/>
    <lineage>
        <taxon>Eukaryota</taxon>
        <taxon>Metazoa</taxon>
        <taxon>Ecdysozoa</taxon>
        <taxon>Nematoda</taxon>
        <taxon>Chromadorea</taxon>
        <taxon>Rhabditida</taxon>
        <taxon>Rhabditina</taxon>
        <taxon>Rhabditomorpha</taxon>
        <taxon>Rhabditoidea</taxon>
        <taxon>Rhabditidae</taxon>
        <taxon>Peloderinae</taxon>
        <taxon>Caenorhabditis</taxon>
    </lineage>
</organism>
<keyword evidence="1" id="KW-1133">Transmembrane helix</keyword>
<evidence type="ECO:0000313" key="4">
    <source>
        <dbReference type="Proteomes" id="UP000095282"/>
    </source>
</evidence>
<accession>A0A1I7V045</accession>
<feature type="domain" description="Carboxylesterase type B" evidence="3">
    <location>
        <begin position="17"/>
        <end position="494"/>
    </location>
</feature>
<evidence type="ECO:0000259" key="3">
    <source>
        <dbReference type="Pfam" id="PF00135"/>
    </source>
</evidence>
<protein>
    <submittedName>
        <fullName evidence="5">COesterase domain-containing protein</fullName>
    </submittedName>
</protein>
<dbReference type="PANTHER" id="PTHR45580">
    <property type="entry name" value="PROTEIN CBG05369"/>
    <property type="match status" value="1"/>
</dbReference>
<dbReference type="AlphaFoldDB" id="A0A1I7V045"/>
<feature type="chain" id="PRO_5009309724" evidence="2">
    <location>
        <begin position="18"/>
        <end position="582"/>
    </location>
</feature>
<dbReference type="InterPro" id="IPR029058">
    <property type="entry name" value="AB_hydrolase_fold"/>
</dbReference>
<feature type="transmembrane region" description="Helical" evidence="1">
    <location>
        <begin position="534"/>
        <end position="557"/>
    </location>
</feature>
<dbReference type="SUPFAM" id="SSF53474">
    <property type="entry name" value="alpha/beta-Hydrolases"/>
    <property type="match status" value="1"/>
</dbReference>
<dbReference type="Proteomes" id="UP000095282">
    <property type="component" value="Unplaced"/>
</dbReference>